<name>A0A2W4WEU9_9CYAN</name>
<dbReference type="AlphaFoldDB" id="A0A2W4WEU9"/>
<organism evidence="1 2">
    <name type="scientific">Shackletoniella antarctica</name>
    <dbReference type="NCBI Taxonomy" id="268115"/>
    <lineage>
        <taxon>Bacteria</taxon>
        <taxon>Bacillati</taxon>
        <taxon>Cyanobacteriota</taxon>
        <taxon>Cyanophyceae</taxon>
        <taxon>Oculatellales</taxon>
        <taxon>Oculatellaceae</taxon>
        <taxon>Shackletoniella</taxon>
    </lineage>
</organism>
<evidence type="ECO:0000313" key="2">
    <source>
        <dbReference type="Proteomes" id="UP000249081"/>
    </source>
</evidence>
<reference evidence="1 2" key="2">
    <citation type="submission" date="2018-06" db="EMBL/GenBank/DDBJ databases">
        <title>Metagenomic assembly of (sub)arctic Cyanobacteria and their associated microbiome from non-axenic cultures.</title>
        <authorList>
            <person name="Baurain D."/>
        </authorList>
    </citation>
    <scope>NUCLEOTIDE SEQUENCE [LARGE SCALE GENOMIC DNA]</scope>
    <source>
        <strain evidence="1">ULC041bin1</strain>
    </source>
</reference>
<evidence type="ECO:0000313" key="1">
    <source>
        <dbReference type="EMBL" id="PZO43613.1"/>
    </source>
</evidence>
<reference evidence="2" key="1">
    <citation type="submission" date="2018-04" db="EMBL/GenBank/DDBJ databases">
        <authorList>
            <person name="Cornet L."/>
        </authorList>
    </citation>
    <scope>NUCLEOTIDE SEQUENCE [LARGE SCALE GENOMIC DNA]</scope>
</reference>
<protein>
    <submittedName>
        <fullName evidence="1">IS4 family transposase</fullName>
    </submittedName>
</protein>
<comment type="caution">
    <text evidence="1">The sequence shown here is derived from an EMBL/GenBank/DDBJ whole genome shotgun (WGS) entry which is preliminary data.</text>
</comment>
<accession>A0A2W4WEU9</accession>
<proteinExistence type="predicted"/>
<sequence>LQSSQAEVEPTEPLSFSIASFKRQALNAHLLDLFTAMFDLEPTLIKSHPNYQTLLNYGAIAA</sequence>
<dbReference type="EMBL" id="QBMN01000026">
    <property type="protein sequence ID" value="PZO43613.1"/>
    <property type="molecule type" value="Genomic_DNA"/>
</dbReference>
<feature type="non-terminal residue" evidence="1">
    <location>
        <position position="1"/>
    </location>
</feature>
<gene>
    <name evidence="1" type="ORF">DCF17_05670</name>
</gene>
<dbReference type="Proteomes" id="UP000249081">
    <property type="component" value="Unassembled WGS sequence"/>
</dbReference>